<evidence type="ECO:0000256" key="3">
    <source>
        <dbReference type="ARBA" id="ARBA00022801"/>
    </source>
</evidence>
<evidence type="ECO:0000256" key="4">
    <source>
        <dbReference type="ARBA" id="ARBA00023157"/>
    </source>
</evidence>
<keyword evidence="4" id="KW-1015">Disulfide bond</keyword>
<dbReference type="InterPro" id="IPR002018">
    <property type="entry name" value="CarbesteraseB"/>
</dbReference>
<keyword evidence="2" id="KW-0719">Serine esterase</keyword>
<sequence>MWFVRLVICSLGLTLVLGDDEVTLDIAQGTLKGLKTTTVYHGMTMYSFKGIPYAKPNVGPNKFQAPQAADGWSGVLDATKHGSSCVSFCSVQQKIVGDDDCLFLNVYTPGPDTEARRSVMVYIHGGGYNQGSGDDSMFGPDFLIERDVVVVTFNYRLGAAGFLSTGDENAPGNAGLKDQVMVLRWIRNNIENFGGCPLKVTIFGQSSGGASVMYHMMSPMSAGLFKRAIMQSGTALSSWALAYDGKDRAMKVAEQLGIHASDTADLVKKLAEIPTYDIVKASIDVVNPMGLLQGDLHTFVPVVEPDVGQEIFLPSNPWEIIKTQRISDVPLMIGITAHEAGLFTGMALTMTSAFEDHFDMFVPKELNITDPETRKQAGQILEEFYFDGKKVDSSTEMELIDLLSDGIFNAGVCMASKIINSRNTSPVYQYYFNFQAPIGLMKSVFNLENGVLHGDDLTYEFYSHHFKNLPQPGSREEKMTNEFVELWTNFAKTGDPSSSMEVTKVKWEPMGDEGNYLEMSDELELKKSIISKRLGLWSKIFFNILDGYYELFN</sequence>
<dbReference type="OrthoDB" id="19653at2759"/>
<protein>
    <recommendedName>
        <fullName evidence="6">Carboxylic ester hydrolase</fullName>
        <ecNumber evidence="6">3.1.1.-</ecNumber>
    </recommendedName>
</protein>
<dbReference type="GO" id="GO:0052689">
    <property type="term" value="F:carboxylic ester hydrolase activity"/>
    <property type="evidence" value="ECO:0007669"/>
    <property type="project" value="UniProtKB-KW"/>
</dbReference>
<evidence type="ECO:0000313" key="9">
    <source>
        <dbReference type="Proteomes" id="UP000639338"/>
    </source>
</evidence>
<dbReference type="PROSITE" id="PS00941">
    <property type="entry name" value="CARBOXYLESTERASE_B_2"/>
    <property type="match status" value="1"/>
</dbReference>
<keyword evidence="3 6" id="KW-0378">Hydrolase</keyword>
<dbReference type="SUPFAM" id="SSF53474">
    <property type="entry name" value="alpha/beta-Hydrolases"/>
    <property type="match status" value="1"/>
</dbReference>
<dbReference type="Pfam" id="PF00135">
    <property type="entry name" value="COesterase"/>
    <property type="match status" value="1"/>
</dbReference>
<name>A0A834XUD2_APHGI</name>
<reference evidence="8 9" key="1">
    <citation type="submission" date="2020-08" db="EMBL/GenBank/DDBJ databases">
        <title>Aphidius gifuensis genome sequencing and assembly.</title>
        <authorList>
            <person name="Du Z."/>
        </authorList>
    </citation>
    <scope>NUCLEOTIDE SEQUENCE [LARGE SCALE GENOMIC DNA]</scope>
    <source>
        <strain evidence="8">YNYX2018</strain>
        <tissue evidence="8">Adults</tissue>
    </source>
</reference>
<dbReference type="EC" id="3.1.1.-" evidence="6"/>
<keyword evidence="5" id="KW-0325">Glycoprotein</keyword>
<feature type="chain" id="PRO_5033105445" description="Carboxylic ester hydrolase" evidence="6">
    <location>
        <begin position="19"/>
        <end position="553"/>
    </location>
</feature>
<keyword evidence="6" id="KW-0732">Signal</keyword>
<dbReference type="Gene3D" id="3.40.50.1820">
    <property type="entry name" value="alpha/beta hydrolase"/>
    <property type="match status" value="1"/>
</dbReference>
<evidence type="ECO:0000256" key="6">
    <source>
        <dbReference type="RuleBase" id="RU361235"/>
    </source>
</evidence>
<evidence type="ECO:0000259" key="7">
    <source>
        <dbReference type="Pfam" id="PF00135"/>
    </source>
</evidence>
<comment type="caution">
    <text evidence="8">The sequence shown here is derived from an EMBL/GenBank/DDBJ whole genome shotgun (WGS) entry which is preliminary data.</text>
</comment>
<dbReference type="Proteomes" id="UP000639338">
    <property type="component" value="Unassembled WGS sequence"/>
</dbReference>
<feature type="domain" description="Carboxylesterase type B" evidence="7">
    <location>
        <begin position="23"/>
        <end position="537"/>
    </location>
</feature>
<proteinExistence type="inferred from homology"/>
<dbReference type="InterPro" id="IPR019819">
    <property type="entry name" value="Carboxylesterase_B_CS"/>
</dbReference>
<dbReference type="PANTHER" id="PTHR11559">
    <property type="entry name" value="CARBOXYLESTERASE"/>
    <property type="match status" value="1"/>
</dbReference>
<dbReference type="InterPro" id="IPR019826">
    <property type="entry name" value="Carboxylesterase_B_AS"/>
</dbReference>
<evidence type="ECO:0000256" key="2">
    <source>
        <dbReference type="ARBA" id="ARBA00022487"/>
    </source>
</evidence>
<evidence type="ECO:0000313" key="8">
    <source>
        <dbReference type="EMBL" id="KAF7992376.1"/>
    </source>
</evidence>
<feature type="signal peptide" evidence="6">
    <location>
        <begin position="1"/>
        <end position="18"/>
    </location>
</feature>
<evidence type="ECO:0000256" key="1">
    <source>
        <dbReference type="ARBA" id="ARBA00005964"/>
    </source>
</evidence>
<dbReference type="PROSITE" id="PS00122">
    <property type="entry name" value="CARBOXYLESTERASE_B_1"/>
    <property type="match status" value="1"/>
</dbReference>
<dbReference type="EMBL" id="JACMRX010000003">
    <property type="protein sequence ID" value="KAF7992376.1"/>
    <property type="molecule type" value="Genomic_DNA"/>
</dbReference>
<organism evidence="8 9">
    <name type="scientific">Aphidius gifuensis</name>
    <name type="common">Parasitoid wasp</name>
    <dbReference type="NCBI Taxonomy" id="684658"/>
    <lineage>
        <taxon>Eukaryota</taxon>
        <taxon>Metazoa</taxon>
        <taxon>Ecdysozoa</taxon>
        <taxon>Arthropoda</taxon>
        <taxon>Hexapoda</taxon>
        <taxon>Insecta</taxon>
        <taxon>Pterygota</taxon>
        <taxon>Neoptera</taxon>
        <taxon>Endopterygota</taxon>
        <taxon>Hymenoptera</taxon>
        <taxon>Apocrita</taxon>
        <taxon>Ichneumonoidea</taxon>
        <taxon>Braconidae</taxon>
        <taxon>Aphidiinae</taxon>
        <taxon>Aphidius</taxon>
    </lineage>
</organism>
<gene>
    <name evidence="8" type="ORF">HCN44_001701</name>
</gene>
<accession>A0A834XUD2</accession>
<comment type="similarity">
    <text evidence="1 6">Belongs to the type-B carboxylesterase/lipase family.</text>
</comment>
<keyword evidence="9" id="KW-1185">Reference proteome</keyword>
<dbReference type="InterPro" id="IPR050309">
    <property type="entry name" value="Type-B_Carboxylest/Lipase"/>
</dbReference>
<dbReference type="AlphaFoldDB" id="A0A834XUD2"/>
<dbReference type="InterPro" id="IPR029058">
    <property type="entry name" value="AB_hydrolase_fold"/>
</dbReference>
<evidence type="ECO:0000256" key="5">
    <source>
        <dbReference type="ARBA" id="ARBA00023180"/>
    </source>
</evidence>